<dbReference type="Proteomes" id="UP000255057">
    <property type="component" value="Unassembled WGS sequence"/>
</dbReference>
<evidence type="ECO:0000313" key="3">
    <source>
        <dbReference type="EMBL" id="STM86191.1"/>
    </source>
</evidence>
<keyword evidence="1" id="KW-0812">Transmembrane</keyword>
<evidence type="ECO:0000313" key="2">
    <source>
        <dbReference type="EMBL" id="AMY28397.1"/>
    </source>
</evidence>
<dbReference type="AlphaFoldDB" id="A0A159X5L8"/>
<reference evidence="3 4" key="3">
    <citation type="submission" date="2018-06" db="EMBL/GenBank/DDBJ databases">
        <authorList>
            <consortium name="Pathogen Informatics"/>
            <person name="Doyle S."/>
        </authorList>
    </citation>
    <scope>NUCLEOTIDE SEQUENCE [LARGE SCALE GENOMIC DNA]</scope>
    <source>
        <strain evidence="3 4">NCTC8960</strain>
    </source>
</reference>
<keyword evidence="1" id="KW-1133">Transmembrane helix</keyword>
<evidence type="ECO:0000313" key="4">
    <source>
        <dbReference type="Proteomes" id="UP000255057"/>
    </source>
</evidence>
<feature type="transmembrane region" description="Helical" evidence="1">
    <location>
        <begin position="69"/>
        <end position="86"/>
    </location>
</feature>
<proteinExistence type="predicted"/>
<name>A0A159X5L8_ECOLX</name>
<dbReference type="EMBL" id="KU761326">
    <property type="protein sequence ID" value="AMY28397.1"/>
    <property type="molecule type" value="Genomic_DNA"/>
</dbReference>
<geneLocation type="plasmid" evidence="2">
    <name>pmcr1_IncI2</name>
</geneLocation>
<accession>A0A159X5L8</accession>
<keyword evidence="2" id="KW-0614">Plasmid</keyword>
<reference evidence="2" key="2">
    <citation type="journal article" date="2016" name="Lancet Infect. Dis.">
        <title>Emergence of the mcr-1 colistin resistance gene in carbapenem-resistant Enterobacteriaceae.</title>
        <authorList>
            <person name="Du H."/>
            <person name="Chen L."/>
            <person name="Tang Y.W."/>
            <person name="Kreiswirth B.N."/>
        </authorList>
    </citation>
    <scope>NUCLEOTIDE SEQUENCE</scope>
    <source>
        <strain evidence="2">SZ02</strain>
        <plasmid evidence="2">pmcr1_IncI2</plasmid>
    </source>
</reference>
<sequence>MKTYGFILLILHIIPMGAWSFLLFITKDENKGEKILNHIASIFPLWLNFGGVMIAMALLPLLIWSFNGIFFGFFLLIYAFGVYNYLHLLYSISPFYHGD</sequence>
<gene>
    <name evidence="3" type="ORF">NCTC8960_00064</name>
</gene>
<keyword evidence="1" id="KW-0472">Membrane</keyword>
<organism evidence="2">
    <name type="scientific">Escherichia coli</name>
    <dbReference type="NCBI Taxonomy" id="562"/>
    <lineage>
        <taxon>Bacteria</taxon>
        <taxon>Pseudomonadati</taxon>
        <taxon>Pseudomonadota</taxon>
        <taxon>Gammaproteobacteria</taxon>
        <taxon>Enterobacterales</taxon>
        <taxon>Enterobacteriaceae</taxon>
        <taxon>Escherichia</taxon>
    </lineage>
</organism>
<feature type="transmembrane region" description="Helical" evidence="1">
    <location>
        <begin position="6"/>
        <end position="25"/>
    </location>
</feature>
<evidence type="ECO:0000256" key="1">
    <source>
        <dbReference type="SAM" id="Phobius"/>
    </source>
</evidence>
<dbReference type="EMBL" id="UGFO01000002">
    <property type="protein sequence ID" value="STM86191.1"/>
    <property type="molecule type" value="Genomic_DNA"/>
</dbReference>
<feature type="transmembrane region" description="Helical" evidence="1">
    <location>
        <begin position="45"/>
        <end position="63"/>
    </location>
</feature>
<reference evidence="2" key="1">
    <citation type="journal article" date="2016" name="Antimicrob. Agents Chemother.">
        <title>Complete sequences of mcr-1-harboring plasmids from extended spectrum beta-lactamase (ESBL)- and carbapenemase-producing Enterobacteriaceae (CPE).</title>
        <authorList>
            <person name="Li A."/>
            <person name="Yang Y."/>
            <person name="Miao M."/>
            <person name="Chavda K.D."/>
            <person name="Mediavilla J.R."/>
            <person name="Xie X."/>
            <person name="Feng P."/>
            <person name="Tang Y.W."/>
            <person name="Kreiswirth B.N."/>
            <person name="Chen L."/>
            <person name="Du H."/>
        </authorList>
    </citation>
    <scope>NUCLEOTIDE SEQUENCE</scope>
    <source>
        <strain evidence="2">SZ02</strain>
        <plasmid evidence="2">pmcr1_IncI2</plasmid>
    </source>
</reference>
<protein>
    <submittedName>
        <fullName evidence="2">Uncharacterized protein</fullName>
    </submittedName>
</protein>